<feature type="compositionally biased region" description="Basic and acidic residues" evidence="1">
    <location>
        <begin position="1"/>
        <end position="22"/>
    </location>
</feature>
<feature type="region of interest" description="Disordered" evidence="1">
    <location>
        <begin position="44"/>
        <end position="71"/>
    </location>
</feature>
<evidence type="ECO:0000313" key="2">
    <source>
        <dbReference type="EMBL" id="KAK0397777.1"/>
    </source>
</evidence>
<dbReference type="AlphaFoldDB" id="A0AA39H214"/>
<dbReference type="EMBL" id="JAUCMV010000005">
    <property type="protein sequence ID" value="KAK0397777.1"/>
    <property type="molecule type" value="Genomic_DNA"/>
</dbReference>
<feature type="region of interest" description="Disordered" evidence="1">
    <location>
        <begin position="1"/>
        <end position="25"/>
    </location>
</feature>
<sequence length="71" mass="7894">MKSSTDRCEGPLRNGSHEDVWTRRRRPCCLQSKRVSSVLSAKKPFGALKSASLSSRSSVQTKASDRREDSP</sequence>
<name>A0AA39H214_9BILA</name>
<protein>
    <submittedName>
        <fullName evidence="2">Uncharacterized protein</fullName>
    </submittedName>
</protein>
<evidence type="ECO:0000256" key="1">
    <source>
        <dbReference type="SAM" id="MobiDB-lite"/>
    </source>
</evidence>
<proteinExistence type="predicted"/>
<feature type="compositionally biased region" description="Low complexity" evidence="1">
    <location>
        <begin position="47"/>
        <end position="58"/>
    </location>
</feature>
<keyword evidence="3" id="KW-1185">Reference proteome</keyword>
<gene>
    <name evidence="2" type="ORF">QR680_002265</name>
</gene>
<organism evidence="2 3">
    <name type="scientific">Steinernema hermaphroditum</name>
    <dbReference type="NCBI Taxonomy" id="289476"/>
    <lineage>
        <taxon>Eukaryota</taxon>
        <taxon>Metazoa</taxon>
        <taxon>Ecdysozoa</taxon>
        <taxon>Nematoda</taxon>
        <taxon>Chromadorea</taxon>
        <taxon>Rhabditida</taxon>
        <taxon>Tylenchina</taxon>
        <taxon>Panagrolaimomorpha</taxon>
        <taxon>Strongyloidoidea</taxon>
        <taxon>Steinernematidae</taxon>
        <taxon>Steinernema</taxon>
    </lineage>
</organism>
<dbReference type="Proteomes" id="UP001175271">
    <property type="component" value="Unassembled WGS sequence"/>
</dbReference>
<comment type="caution">
    <text evidence="2">The sequence shown here is derived from an EMBL/GenBank/DDBJ whole genome shotgun (WGS) entry which is preliminary data.</text>
</comment>
<evidence type="ECO:0000313" key="3">
    <source>
        <dbReference type="Proteomes" id="UP001175271"/>
    </source>
</evidence>
<accession>A0AA39H214</accession>
<reference evidence="2" key="1">
    <citation type="submission" date="2023-06" db="EMBL/GenBank/DDBJ databases">
        <title>Genomic analysis of the entomopathogenic nematode Steinernema hermaphroditum.</title>
        <authorList>
            <person name="Schwarz E.M."/>
            <person name="Heppert J.K."/>
            <person name="Baniya A."/>
            <person name="Schwartz H.T."/>
            <person name="Tan C.-H."/>
            <person name="Antoshechkin I."/>
            <person name="Sternberg P.W."/>
            <person name="Goodrich-Blair H."/>
            <person name="Dillman A.R."/>
        </authorList>
    </citation>
    <scope>NUCLEOTIDE SEQUENCE</scope>
    <source>
        <strain evidence="2">PS9179</strain>
        <tissue evidence="2">Whole animal</tissue>
    </source>
</reference>